<dbReference type="InterPro" id="IPR004330">
    <property type="entry name" value="FAR1_DNA_bnd_dom"/>
</dbReference>
<feature type="domain" description="MULE transposase" evidence="2">
    <location>
        <begin position="222"/>
        <end position="316"/>
    </location>
</feature>
<name>A0AAP0BF72_9ASPA</name>
<dbReference type="PANTHER" id="PTHR47718:SF2">
    <property type="entry name" value="PROTEIN FAR1-RELATED SEQUENCE 5-LIKE"/>
    <property type="match status" value="1"/>
</dbReference>
<evidence type="ECO:0000313" key="4">
    <source>
        <dbReference type="Proteomes" id="UP001418222"/>
    </source>
</evidence>
<dbReference type="AlphaFoldDB" id="A0AAP0BF72"/>
<dbReference type="Pfam" id="PF10551">
    <property type="entry name" value="MULE"/>
    <property type="match status" value="1"/>
</dbReference>
<dbReference type="PANTHER" id="PTHR47718">
    <property type="entry name" value="OS01G0519700 PROTEIN"/>
    <property type="match status" value="1"/>
</dbReference>
<dbReference type="Proteomes" id="UP001418222">
    <property type="component" value="Unassembled WGS sequence"/>
</dbReference>
<dbReference type="InterPro" id="IPR018289">
    <property type="entry name" value="MULE_transposase_dom"/>
</dbReference>
<evidence type="ECO:0000259" key="1">
    <source>
        <dbReference type="Pfam" id="PF03101"/>
    </source>
</evidence>
<accession>A0AAP0BF72</accession>
<dbReference type="Pfam" id="PF03101">
    <property type="entry name" value="FAR1"/>
    <property type="match status" value="1"/>
</dbReference>
<sequence length="468" mass="55290">MEFSNLEEAWNFWRFYGGKMGLNVRKHYANKSKKDNVITSRRFLCSKQGHRENDKRDHLVIEPRQETRTDCSARMGIILNRSTGKYYVHEFIAEHNHILHYAECTHMLSSQRTITDVQAFEVQLANDSGLTQKNSFDFFSNQAGGRANIGFTQRDQKNYLRSRRQREMAHGEVGFLLYYFQKKTVDDPSFFYAVQLDNLEQVTNIFWADARMRFDYELFGDVITFDTTFATNKEYRPFRVFAGFNQFRGIIIFGAALLYDETIDSFLWLFETFLEAHNLKKPKTMFTDQDAAMTKAIHQVIPETRHGLCTWHLMQNGIKHLGNLMKDGSYFLSYFKKIMFEFENEEKFEVAWKEMLSTFSVEENSWLTSIYKIKEKWAKCYMKTAVTLGMRSTQLSESLNGDLKDYLKSNFDLGSFFKHFERVIDDKRYKELQAEFESREKMPRLRVKSLPLLQQAGSTYTPLIFETF</sequence>
<keyword evidence="4" id="KW-1185">Reference proteome</keyword>
<dbReference type="EMBL" id="JBBWWQ010000010">
    <property type="protein sequence ID" value="KAK8937247.1"/>
    <property type="molecule type" value="Genomic_DNA"/>
</dbReference>
<evidence type="ECO:0000313" key="3">
    <source>
        <dbReference type="EMBL" id="KAK8937247.1"/>
    </source>
</evidence>
<reference evidence="3 4" key="1">
    <citation type="journal article" date="2022" name="Nat. Plants">
        <title>Genomes of leafy and leafless Platanthera orchids illuminate the evolution of mycoheterotrophy.</title>
        <authorList>
            <person name="Li M.H."/>
            <person name="Liu K.W."/>
            <person name="Li Z."/>
            <person name="Lu H.C."/>
            <person name="Ye Q.L."/>
            <person name="Zhang D."/>
            <person name="Wang J.Y."/>
            <person name="Li Y.F."/>
            <person name="Zhong Z.M."/>
            <person name="Liu X."/>
            <person name="Yu X."/>
            <person name="Liu D.K."/>
            <person name="Tu X.D."/>
            <person name="Liu B."/>
            <person name="Hao Y."/>
            <person name="Liao X.Y."/>
            <person name="Jiang Y.T."/>
            <person name="Sun W.H."/>
            <person name="Chen J."/>
            <person name="Chen Y.Q."/>
            <person name="Ai Y."/>
            <person name="Zhai J.W."/>
            <person name="Wu S.S."/>
            <person name="Zhou Z."/>
            <person name="Hsiao Y.Y."/>
            <person name="Wu W.L."/>
            <person name="Chen Y.Y."/>
            <person name="Lin Y.F."/>
            <person name="Hsu J.L."/>
            <person name="Li C.Y."/>
            <person name="Wang Z.W."/>
            <person name="Zhao X."/>
            <person name="Zhong W.Y."/>
            <person name="Ma X.K."/>
            <person name="Ma L."/>
            <person name="Huang J."/>
            <person name="Chen G.Z."/>
            <person name="Huang M.Z."/>
            <person name="Huang L."/>
            <person name="Peng D.H."/>
            <person name="Luo Y.B."/>
            <person name="Zou S.Q."/>
            <person name="Chen S.P."/>
            <person name="Lan S."/>
            <person name="Tsai W.C."/>
            <person name="Van de Peer Y."/>
            <person name="Liu Z.J."/>
        </authorList>
    </citation>
    <scope>NUCLEOTIDE SEQUENCE [LARGE SCALE GENOMIC DNA]</scope>
    <source>
        <strain evidence="3">Lor287</strain>
    </source>
</reference>
<comment type="caution">
    <text evidence="3">The sequence shown here is derived from an EMBL/GenBank/DDBJ whole genome shotgun (WGS) entry which is preliminary data.</text>
</comment>
<proteinExistence type="predicted"/>
<organism evidence="3 4">
    <name type="scientific">Platanthera zijinensis</name>
    <dbReference type="NCBI Taxonomy" id="2320716"/>
    <lineage>
        <taxon>Eukaryota</taxon>
        <taxon>Viridiplantae</taxon>
        <taxon>Streptophyta</taxon>
        <taxon>Embryophyta</taxon>
        <taxon>Tracheophyta</taxon>
        <taxon>Spermatophyta</taxon>
        <taxon>Magnoliopsida</taxon>
        <taxon>Liliopsida</taxon>
        <taxon>Asparagales</taxon>
        <taxon>Orchidaceae</taxon>
        <taxon>Orchidoideae</taxon>
        <taxon>Orchideae</taxon>
        <taxon>Orchidinae</taxon>
        <taxon>Platanthera</taxon>
    </lineage>
</organism>
<protein>
    <submittedName>
        <fullName evidence="3">Protein FAR1-RELATED SEQUENCE 5</fullName>
    </submittedName>
</protein>
<evidence type="ECO:0000259" key="2">
    <source>
        <dbReference type="Pfam" id="PF10551"/>
    </source>
</evidence>
<feature type="domain" description="FAR1" evidence="1">
    <location>
        <begin position="11"/>
        <end position="99"/>
    </location>
</feature>
<gene>
    <name evidence="3" type="primary">FRS5</name>
    <name evidence="3" type="ORF">KSP39_PZI012521</name>
</gene>